<dbReference type="Proteomes" id="UP000184391">
    <property type="component" value="Unassembled WGS sequence"/>
</dbReference>
<feature type="chain" id="PRO_5012229832" evidence="2">
    <location>
        <begin position="26"/>
        <end position="151"/>
    </location>
</feature>
<evidence type="ECO:0000313" key="4">
    <source>
        <dbReference type="Proteomes" id="UP000184391"/>
    </source>
</evidence>
<dbReference type="EMBL" id="FRDF01000012">
    <property type="protein sequence ID" value="SHN60663.1"/>
    <property type="molecule type" value="Genomic_DNA"/>
</dbReference>
<accession>A0A1M7SQ73</accession>
<feature type="region of interest" description="Disordered" evidence="1">
    <location>
        <begin position="23"/>
        <end position="43"/>
    </location>
</feature>
<sequence>MSSHPAPVMAAAAVALACQPAPGLAAQSAQSGDQPSGNPISIPVTPAQARAEVALTRRLNREQAAFAERQLAENAAAKRAREAAVAERAATIARQQSEYEAALASFESERARHAREHAAAMAQWRADVEACKAGDISRCAPITRSYRPETG</sequence>
<proteinExistence type="predicted"/>
<keyword evidence="4" id="KW-1185">Reference proteome</keyword>
<feature type="compositionally biased region" description="Polar residues" evidence="1">
    <location>
        <begin position="27"/>
        <end position="39"/>
    </location>
</feature>
<evidence type="ECO:0000313" key="3">
    <source>
        <dbReference type="EMBL" id="SHN60663.1"/>
    </source>
</evidence>
<protein>
    <submittedName>
        <fullName evidence="3">Uncharacterized protein</fullName>
    </submittedName>
</protein>
<gene>
    <name evidence="3" type="ORF">SAMN02745193_02168</name>
</gene>
<dbReference type="RefSeq" id="WP_143150303.1">
    <property type="nucleotide sequence ID" value="NZ_FRDF01000012.1"/>
</dbReference>
<reference evidence="4" key="1">
    <citation type="submission" date="2016-12" db="EMBL/GenBank/DDBJ databases">
        <authorList>
            <person name="Varghese N."/>
            <person name="Submissions S."/>
        </authorList>
    </citation>
    <scope>NUCLEOTIDE SEQUENCE [LARGE SCALE GENOMIC DNA]</scope>
    <source>
        <strain evidence="4">DSM 11032</strain>
    </source>
</reference>
<name>A0A1M7SQ73_9SPHN</name>
<evidence type="ECO:0000256" key="1">
    <source>
        <dbReference type="SAM" id="MobiDB-lite"/>
    </source>
</evidence>
<feature type="signal peptide" evidence="2">
    <location>
        <begin position="1"/>
        <end position="25"/>
    </location>
</feature>
<evidence type="ECO:0000256" key="2">
    <source>
        <dbReference type="SAM" id="SignalP"/>
    </source>
</evidence>
<dbReference type="AlphaFoldDB" id="A0A1M7SQ73"/>
<organism evidence="3 4">
    <name type="scientific">Erythrobacter sanguineus</name>
    <dbReference type="NCBI Taxonomy" id="198312"/>
    <lineage>
        <taxon>Bacteria</taxon>
        <taxon>Pseudomonadati</taxon>
        <taxon>Pseudomonadota</taxon>
        <taxon>Alphaproteobacteria</taxon>
        <taxon>Sphingomonadales</taxon>
        <taxon>Erythrobacteraceae</taxon>
        <taxon>Erythrobacter/Porphyrobacter group</taxon>
        <taxon>Erythrobacter</taxon>
    </lineage>
</organism>
<keyword evidence="2" id="KW-0732">Signal</keyword>